<accession>A0A0K9FCJ6</accession>
<feature type="transmembrane region" description="Helical" evidence="7">
    <location>
        <begin position="35"/>
        <end position="55"/>
    </location>
</feature>
<name>A0A0K9FCJ6_9BACI</name>
<feature type="transmembrane region" description="Helical" evidence="7">
    <location>
        <begin position="67"/>
        <end position="89"/>
    </location>
</feature>
<dbReference type="PANTHER" id="PTHR42920">
    <property type="entry name" value="OS03G0707200 PROTEIN-RELATED"/>
    <property type="match status" value="1"/>
</dbReference>
<dbReference type="AlphaFoldDB" id="A0A0K9FCJ6"/>
<dbReference type="InterPro" id="IPR000620">
    <property type="entry name" value="EamA_dom"/>
</dbReference>
<dbReference type="InterPro" id="IPR051258">
    <property type="entry name" value="Diverse_Substrate_Transporter"/>
</dbReference>
<dbReference type="PATRIC" id="fig|582475.4.peg.915"/>
<feature type="transmembrane region" description="Helical" evidence="7">
    <location>
        <begin position="214"/>
        <end position="235"/>
    </location>
</feature>
<reference evidence="10" key="1">
    <citation type="submission" date="2015-07" db="EMBL/GenBank/DDBJ databases">
        <authorList>
            <consortium name="Consortium for Microbial Forensics and Genomics (microFORGE)"/>
            <person name="Knight B.M."/>
            <person name="Roberts D.P."/>
            <person name="Lin D."/>
            <person name="Hari K."/>
            <person name="Fletcher J."/>
            <person name="Melcher U."/>
            <person name="Blagden T."/>
            <person name="Winegar R.A."/>
        </authorList>
    </citation>
    <scope>NUCLEOTIDE SEQUENCE [LARGE SCALE GENOMIC DNA]</scope>
    <source>
        <strain evidence="10">DSM 23493</strain>
    </source>
</reference>
<evidence type="ECO:0000256" key="4">
    <source>
        <dbReference type="ARBA" id="ARBA00022692"/>
    </source>
</evidence>
<keyword evidence="5 7" id="KW-1133">Transmembrane helix</keyword>
<feature type="domain" description="EamA" evidence="8">
    <location>
        <begin position="154"/>
        <end position="286"/>
    </location>
</feature>
<evidence type="ECO:0000256" key="6">
    <source>
        <dbReference type="ARBA" id="ARBA00023136"/>
    </source>
</evidence>
<dbReference type="Pfam" id="PF00892">
    <property type="entry name" value="EamA"/>
    <property type="match status" value="2"/>
</dbReference>
<dbReference type="EMBL" id="LFXJ01000005">
    <property type="protein sequence ID" value="KMY31943.1"/>
    <property type="molecule type" value="Genomic_DNA"/>
</dbReference>
<comment type="similarity">
    <text evidence="2">Belongs to the EamA transporter family.</text>
</comment>
<dbReference type="InterPro" id="IPR037185">
    <property type="entry name" value="EmrE-like"/>
</dbReference>
<dbReference type="Proteomes" id="UP000037326">
    <property type="component" value="Unassembled WGS sequence"/>
</dbReference>
<evidence type="ECO:0000313" key="10">
    <source>
        <dbReference type="Proteomes" id="UP000037326"/>
    </source>
</evidence>
<feature type="transmembrane region" description="Helical" evidence="7">
    <location>
        <begin position="152"/>
        <end position="171"/>
    </location>
</feature>
<keyword evidence="3" id="KW-1003">Cell membrane</keyword>
<dbReference type="GO" id="GO:0005886">
    <property type="term" value="C:plasma membrane"/>
    <property type="evidence" value="ECO:0007669"/>
    <property type="project" value="UniProtKB-SubCell"/>
</dbReference>
<evidence type="ECO:0000256" key="3">
    <source>
        <dbReference type="ARBA" id="ARBA00022475"/>
    </source>
</evidence>
<evidence type="ECO:0000256" key="7">
    <source>
        <dbReference type="SAM" id="Phobius"/>
    </source>
</evidence>
<organism evidence="9 10">
    <name type="scientific">Lysinibacillus xylanilyticus</name>
    <dbReference type="NCBI Taxonomy" id="582475"/>
    <lineage>
        <taxon>Bacteria</taxon>
        <taxon>Bacillati</taxon>
        <taxon>Bacillota</taxon>
        <taxon>Bacilli</taxon>
        <taxon>Bacillales</taxon>
        <taxon>Bacillaceae</taxon>
        <taxon>Lysinibacillus</taxon>
    </lineage>
</organism>
<comment type="subcellular location">
    <subcellularLocation>
        <location evidence="1">Cell membrane</location>
        <topology evidence="1">Multi-pass membrane protein</topology>
    </subcellularLocation>
</comment>
<evidence type="ECO:0000259" key="8">
    <source>
        <dbReference type="Pfam" id="PF00892"/>
    </source>
</evidence>
<evidence type="ECO:0000256" key="1">
    <source>
        <dbReference type="ARBA" id="ARBA00004651"/>
    </source>
</evidence>
<dbReference type="SUPFAM" id="SSF103481">
    <property type="entry name" value="Multidrug resistance efflux transporter EmrE"/>
    <property type="match status" value="2"/>
</dbReference>
<keyword evidence="4 7" id="KW-0812">Transmembrane</keyword>
<keyword evidence="6 7" id="KW-0472">Membrane</keyword>
<protein>
    <submittedName>
        <fullName evidence="9">Transporter</fullName>
    </submittedName>
</protein>
<feature type="transmembrane region" description="Helical" evidence="7">
    <location>
        <begin position="270"/>
        <end position="287"/>
    </location>
</feature>
<gene>
    <name evidence="9" type="ORF">ACZ11_07125</name>
</gene>
<sequence length="302" mass="33594">MDLTNVYVLLMLLTSLLWGGNFVVAKSLVDHASPLTLTSLRWIIAVAVLFPMVWWKEKRLLPSRDALLPLFFMGVTGVVLFNIFQFLALERTTSTNVGLISTLNTISIAFFSFVFLKERINILQAFAMLLSLFGVLLVLSKGNISLLLSFHFNLGDLWMLAAVCVWGIYSICSKWAMKTTSPLMSNLYSGIFGLLVLLPFNLKDFTISNVNHSFILSLLYTGFISTVVCMVLWSIGIQKLGATTSGVFLNFNPIFTALLAFLFLGESISWTQGIGGLIVIMGCYLYSHFKNKATFLKTSLSN</sequence>
<proteinExistence type="inferred from homology"/>
<feature type="transmembrane region" description="Helical" evidence="7">
    <location>
        <begin position="122"/>
        <end position="140"/>
    </location>
</feature>
<feature type="domain" description="EamA" evidence="8">
    <location>
        <begin position="7"/>
        <end position="139"/>
    </location>
</feature>
<evidence type="ECO:0000256" key="5">
    <source>
        <dbReference type="ARBA" id="ARBA00022989"/>
    </source>
</evidence>
<feature type="transmembrane region" description="Helical" evidence="7">
    <location>
        <begin position="247"/>
        <end position="264"/>
    </location>
</feature>
<comment type="caution">
    <text evidence="9">The sequence shown here is derived from an EMBL/GenBank/DDBJ whole genome shotgun (WGS) entry which is preliminary data.</text>
</comment>
<evidence type="ECO:0000256" key="2">
    <source>
        <dbReference type="ARBA" id="ARBA00007362"/>
    </source>
</evidence>
<feature type="transmembrane region" description="Helical" evidence="7">
    <location>
        <begin position="183"/>
        <end position="202"/>
    </location>
</feature>
<dbReference type="PANTHER" id="PTHR42920:SF15">
    <property type="entry name" value="MEMBRANE PROTEIN"/>
    <property type="match status" value="1"/>
</dbReference>
<feature type="transmembrane region" description="Helical" evidence="7">
    <location>
        <begin position="95"/>
        <end position="115"/>
    </location>
</feature>
<evidence type="ECO:0000313" key="9">
    <source>
        <dbReference type="EMBL" id="KMY31943.1"/>
    </source>
</evidence>